<proteinExistence type="predicted"/>
<evidence type="ECO:0000313" key="6">
    <source>
        <dbReference type="EMBL" id="KAL3809228.1"/>
    </source>
</evidence>
<keyword evidence="5" id="KW-0472">Membrane</keyword>
<dbReference type="AlphaFoldDB" id="A0ABD3R8V5"/>
<dbReference type="InterPro" id="IPR032675">
    <property type="entry name" value="LRR_dom_sf"/>
</dbReference>
<evidence type="ECO:0000313" key="7">
    <source>
        <dbReference type="Proteomes" id="UP001530377"/>
    </source>
</evidence>
<dbReference type="EMBL" id="JALLPB020000427">
    <property type="protein sequence ID" value="KAL3809228.1"/>
    <property type="molecule type" value="Genomic_DNA"/>
</dbReference>
<accession>A0ABD3R8V5</accession>
<reference evidence="6 7" key="1">
    <citation type="submission" date="2024-10" db="EMBL/GenBank/DDBJ databases">
        <title>Updated reference genomes for cyclostephanoid diatoms.</title>
        <authorList>
            <person name="Roberts W.R."/>
            <person name="Alverson A.J."/>
        </authorList>
    </citation>
    <scope>NUCLEOTIDE SEQUENCE [LARGE SCALE GENOMIC DNA]</scope>
    <source>
        <strain evidence="6 7">AJA228-03</strain>
    </source>
</reference>
<evidence type="ECO:0000256" key="2">
    <source>
        <dbReference type="ARBA" id="ARBA00022614"/>
    </source>
</evidence>
<dbReference type="Pfam" id="PF00560">
    <property type="entry name" value="LRR_1"/>
    <property type="match status" value="3"/>
</dbReference>
<dbReference type="Gene3D" id="3.80.10.10">
    <property type="entry name" value="Ribonuclease Inhibitor"/>
    <property type="match status" value="2"/>
</dbReference>
<dbReference type="Proteomes" id="UP001530377">
    <property type="component" value="Unassembled WGS sequence"/>
</dbReference>
<organism evidence="6 7">
    <name type="scientific">Cyclostephanos tholiformis</name>
    <dbReference type="NCBI Taxonomy" id="382380"/>
    <lineage>
        <taxon>Eukaryota</taxon>
        <taxon>Sar</taxon>
        <taxon>Stramenopiles</taxon>
        <taxon>Ochrophyta</taxon>
        <taxon>Bacillariophyta</taxon>
        <taxon>Coscinodiscophyceae</taxon>
        <taxon>Thalassiosirophycidae</taxon>
        <taxon>Stephanodiscales</taxon>
        <taxon>Stephanodiscaceae</taxon>
        <taxon>Cyclostephanos</taxon>
    </lineage>
</organism>
<comment type="subcellular location">
    <subcellularLocation>
        <location evidence="1">Cell envelope</location>
    </subcellularLocation>
</comment>
<feature type="region of interest" description="Disordered" evidence="4">
    <location>
        <begin position="75"/>
        <end position="97"/>
    </location>
</feature>
<keyword evidence="2" id="KW-0433">Leucine-rich repeat</keyword>
<sequence length="971" mass="104782">MTAQEMESEDAGRGMMAMENIPSMTATATATEPTVTATERTTIAIPTTASASIEVEAAAAEDGTLVASALGVPASTAIPKTTSSAEGGVYEEGTDEEGDLATARLAVVADFSSFIADAVDGGDDSDAVETEESESSSSSSSSGSGSSSSDDDGDDEIDDDSCSSSGGDDDDEDDDDDDDDEDEDDDAQEEDEDDDIEAAILTREQVGFLGDVSTMGEAFYSAYGNVVGRRGGAPSPRYSNDDDSGRAALSLNDGVATRKNRGKEQKRGVGPTMGRDRATLRGTVAREVTAASTRRAVASGVRRKVGRVVDGIGDIDDVDEDTGWSDPRRRRLCCGLISVVVCFVVGASLIAYGITREGQYRGRGHDRTSSGGTTSEGGGGKDDEDENVDGDETAPIDYSFPQPSPIHSQLPTISSDEPPDDALLILLKQSYYDALRWVGGSGNVAAVASDIVSNAQDIWLDRRTNFGKSPDEQTPQYRAYEYMFSENALLVTNDDDRLLQMYALIVFYETFDLKAYRSLGGIDVECTWPGVTCREIDNSDSALVVGLNFGGRNEDASGSAPIFLEGSLPVELMLLSHLETLDVSHNFLEGKLFGAMVASWKEMKVLDLNDNQFEGNIPSELGSLSKLQKISLHHNNFEGEVPEEICHLRSESLSFLWVDCYPLSSTNLPKVFCPIDSCCTICFEGDDNVQNEPAVDTSHAVASDATSDLKSLLSSKSTDKGAALADIHSPQYRAFAWLVADESYAQVYTTQRLLQRYALATLYFATNGPNWLKNEENDVGGAFNDTSINQADVSGDLLASLKDMSHDDGASLDDLLSPQFKAYNWLVTSGNGTFYGPNITSDIHFLQRYGLAVLFFSTAGHGWIQNTRWLTSGDVCEWDFVKSCNDRLLVTELDLNSNNLVGRIPIELTYARMLEILDLTDNKLYGSIPTEFGSLHDMEILRLGGNLLTGNIPPELADMSNLQALYLHKNE</sequence>
<protein>
    <submittedName>
        <fullName evidence="6">Uncharacterized protein</fullName>
    </submittedName>
</protein>
<dbReference type="PANTHER" id="PTHR48059">
    <property type="entry name" value="POLYGALACTURONASE INHIBITOR 1"/>
    <property type="match status" value="1"/>
</dbReference>
<feature type="transmembrane region" description="Helical" evidence="5">
    <location>
        <begin position="332"/>
        <end position="354"/>
    </location>
</feature>
<feature type="region of interest" description="Disordered" evidence="4">
    <location>
        <begin position="360"/>
        <end position="414"/>
    </location>
</feature>
<gene>
    <name evidence="6" type="ORF">ACHAXA_005276</name>
</gene>
<dbReference type="SUPFAM" id="SSF52047">
    <property type="entry name" value="RNI-like"/>
    <property type="match status" value="1"/>
</dbReference>
<dbReference type="PANTHER" id="PTHR48059:SF30">
    <property type="entry name" value="OS06G0587000 PROTEIN"/>
    <property type="match status" value="1"/>
</dbReference>
<feature type="region of interest" description="Disordered" evidence="4">
    <location>
        <begin position="119"/>
        <end position="197"/>
    </location>
</feature>
<keyword evidence="7" id="KW-1185">Reference proteome</keyword>
<feature type="compositionally biased region" description="Acidic residues" evidence="4">
    <location>
        <begin position="149"/>
        <end position="197"/>
    </location>
</feature>
<evidence type="ECO:0000256" key="4">
    <source>
        <dbReference type="SAM" id="MobiDB-lite"/>
    </source>
</evidence>
<feature type="region of interest" description="Disordered" evidence="4">
    <location>
        <begin position="257"/>
        <end position="276"/>
    </location>
</feature>
<dbReference type="InterPro" id="IPR001611">
    <property type="entry name" value="Leu-rich_rpt"/>
</dbReference>
<keyword evidence="5" id="KW-1133">Transmembrane helix</keyword>
<feature type="compositionally biased region" description="Polar residues" evidence="4">
    <location>
        <begin position="405"/>
        <end position="414"/>
    </location>
</feature>
<feature type="compositionally biased region" description="Low complexity" evidence="4">
    <location>
        <begin position="135"/>
        <end position="148"/>
    </location>
</feature>
<evidence type="ECO:0000256" key="1">
    <source>
        <dbReference type="ARBA" id="ARBA00004196"/>
    </source>
</evidence>
<dbReference type="FunFam" id="3.80.10.10:FF:000041">
    <property type="entry name" value="LRR receptor-like serine/threonine-protein kinase ERECTA"/>
    <property type="match status" value="1"/>
</dbReference>
<comment type="caution">
    <text evidence="6">The sequence shown here is derived from an EMBL/GenBank/DDBJ whole genome shotgun (WGS) entry which is preliminary data.</text>
</comment>
<feature type="compositionally biased region" description="Acidic residues" evidence="4">
    <location>
        <begin position="382"/>
        <end position="394"/>
    </location>
</feature>
<evidence type="ECO:0000256" key="3">
    <source>
        <dbReference type="ARBA" id="ARBA00022737"/>
    </source>
</evidence>
<feature type="compositionally biased region" description="Acidic residues" evidence="4">
    <location>
        <begin position="120"/>
        <end position="134"/>
    </location>
</feature>
<name>A0ABD3R8V5_9STRA</name>
<dbReference type="InterPro" id="IPR051848">
    <property type="entry name" value="PGIP"/>
</dbReference>
<keyword evidence="3" id="KW-0677">Repeat</keyword>
<keyword evidence="5" id="KW-0812">Transmembrane</keyword>
<evidence type="ECO:0000256" key="5">
    <source>
        <dbReference type="SAM" id="Phobius"/>
    </source>
</evidence>